<proteinExistence type="predicted"/>
<keyword evidence="3" id="KW-1185">Reference proteome</keyword>
<evidence type="ECO:0000313" key="2">
    <source>
        <dbReference type="EMBL" id="SER63230.1"/>
    </source>
</evidence>
<accession>A0A1H9QS19</accession>
<evidence type="ECO:0000256" key="1">
    <source>
        <dbReference type="SAM" id="MobiDB-lite"/>
    </source>
</evidence>
<sequence length="85" mass="9109">MEMIWPEAQPLTGTAALPVGTANRQRTPVQVREGPGEGGSACSHRSSNRWSVSRRSWRNARSRSELAAPPEVGGPCGVSYATSCR</sequence>
<gene>
    <name evidence="2" type="ORF">SAMN05216548_1337</name>
</gene>
<name>A0A1H9QS19_9HYPH</name>
<organism evidence="2 3">
    <name type="scientific">Faunimonas pinastri</name>
    <dbReference type="NCBI Taxonomy" id="1855383"/>
    <lineage>
        <taxon>Bacteria</taxon>
        <taxon>Pseudomonadati</taxon>
        <taxon>Pseudomonadota</taxon>
        <taxon>Alphaproteobacteria</taxon>
        <taxon>Hyphomicrobiales</taxon>
        <taxon>Afifellaceae</taxon>
        <taxon>Faunimonas</taxon>
    </lineage>
</organism>
<protein>
    <submittedName>
        <fullName evidence="2">Uncharacterized protein</fullName>
    </submittedName>
</protein>
<dbReference type="Proteomes" id="UP000199647">
    <property type="component" value="Unassembled WGS sequence"/>
</dbReference>
<dbReference type="AlphaFoldDB" id="A0A1H9QS19"/>
<dbReference type="EMBL" id="FOFG01000033">
    <property type="protein sequence ID" value="SER63230.1"/>
    <property type="molecule type" value="Genomic_DNA"/>
</dbReference>
<evidence type="ECO:0000313" key="3">
    <source>
        <dbReference type="Proteomes" id="UP000199647"/>
    </source>
</evidence>
<feature type="region of interest" description="Disordered" evidence="1">
    <location>
        <begin position="29"/>
        <end position="85"/>
    </location>
</feature>
<reference evidence="2 3" key="1">
    <citation type="submission" date="2016-10" db="EMBL/GenBank/DDBJ databases">
        <authorList>
            <person name="de Groot N.N."/>
        </authorList>
    </citation>
    <scope>NUCLEOTIDE SEQUENCE [LARGE SCALE GENOMIC DNA]</scope>
    <source>
        <strain evidence="2 3">A52C2</strain>
    </source>
</reference>